<dbReference type="GO" id="GO:0016788">
    <property type="term" value="F:hydrolase activity, acting on ester bonds"/>
    <property type="evidence" value="ECO:0007669"/>
    <property type="project" value="InterPro"/>
</dbReference>
<dbReference type="GO" id="GO:0005829">
    <property type="term" value="C:cytosol"/>
    <property type="evidence" value="ECO:0007669"/>
    <property type="project" value="TreeGrafter"/>
</dbReference>
<feature type="binding site" evidence="4">
    <location>
        <position position="92"/>
    </location>
    <ligand>
        <name>a divalent metal cation</name>
        <dbReference type="ChEBI" id="CHEBI:60240"/>
        <label>1</label>
    </ligand>
</feature>
<dbReference type="RefSeq" id="WP_109902363.1">
    <property type="nucleotide sequence ID" value="NZ_QGLE01000001.1"/>
</dbReference>
<evidence type="ECO:0000313" key="5">
    <source>
        <dbReference type="EMBL" id="PWR25908.1"/>
    </source>
</evidence>
<proteinExistence type="inferred from homology"/>
<evidence type="ECO:0000256" key="2">
    <source>
        <dbReference type="ARBA" id="ARBA00022723"/>
    </source>
</evidence>
<dbReference type="PANTHER" id="PTHR46124">
    <property type="entry name" value="D-AMINOACYL-TRNA DEACYLASE"/>
    <property type="match status" value="1"/>
</dbReference>
<dbReference type="PIRSF" id="PIRSF005902">
    <property type="entry name" value="DNase_TatD"/>
    <property type="match status" value="1"/>
</dbReference>
<dbReference type="FunFam" id="3.20.20.140:FF:000005">
    <property type="entry name" value="TatD family hydrolase"/>
    <property type="match status" value="1"/>
</dbReference>
<dbReference type="PROSITE" id="PS01137">
    <property type="entry name" value="TATD_1"/>
    <property type="match status" value="1"/>
</dbReference>
<evidence type="ECO:0000313" key="6">
    <source>
        <dbReference type="Proteomes" id="UP000245461"/>
    </source>
</evidence>
<sequence length="265" mass="28690">MLIDSHCHLDFPNFAADLDAVMERARLAGVGAMLTIGTSLAKSAQVIAVAERFPNVWASVGIHPHEAEAEAGVQARTLVELSRHPKVIAIGETGLDYFYEHAPREVQKTSFRAHIEASRQTGLPIIIHTRDADEDTAEILREEMAKGPFPGLIHCFTSSAWFADVALDLGLYISFSGIVTFKTAENLRAVAARVPADRLLVETDSPYLAPIPHRGKRNEPAFVAATAAAVARERGVTVEDLARQSTENFRLLFAKADVAAVLAAA</sequence>
<dbReference type="GO" id="GO:0046872">
    <property type="term" value="F:metal ion binding"/>
    <property type="evidence" value="ECO:0007669"/>
    <property type="project" value="UniProtKB-KW"/>
</dbReference>
<dbReference type="PROSITE" id="PS01091">
    <property type="entry name" value="TATD_3"/>
    <property type="match status" value="1"/>
</dbReference>
<feature type="binding site" evidence="4">
    <location>
        <position position="6"/>
    </location>
    <ligand>
        <name>a divalent metal cation</name>
        <dbReference type="ChEBI" id="CHEBI:60240"/>
        <label>1</label>
    </ligand>
</feature>
<name>A0A317EFR9_9PROT</name>
<dbReference type="InterPro" id="IPR032466">
    <property type="entry name" value="Metal_Hydrolase"/>
</dbReference>
<feature type="binding site" evidence="4">
    <location>
        <position position="8"/>
    </location>
    <ligand>
        <name>a divalent metal cation</name>
        <dbReference type="ChEBI" id="CHEBI:60240"/>
        <label>1</label>
    </ligand>
</feature>
<evidence type="ECO:0000256" key="3">
    <source>
        <dbReference type="ARBA" id="ARBA00022801"/>
    </source>
</evidence>
<evidence type="ECO:0000256" key="4">
    <source>
        <dbReference type="PIRSR" id="PIRSR005902-1"/>
    </source>
</evidence>
<dbReference type="PROSITE" id="PS01090">
    <property type="entry name" value="TATD_2"/>
    <property type="match status" value="1"/>
</dbReference>
<dbReference type="CDD" id="cd01310">
    <property type="entry name" value="TatD_DNAse"/>
    <property type="match status" value="1"/>
</dbReference>
<keyword evidence="3" id="KW-0378">Hydrolase</keyword>
<gene>
    <name evidence="5" type="ORF">DKG74_02865</name>
</gene>
<keyword evidence="2 4" id="KW-0479">Metal-binding</keyword>
<dbReference type="NCBIfam" id="TIGR00010">
    <property type="entry name" value="YchF/TatD family DNA exonuclease"/>
    <property type="match status" value="1"/>
</dbReference>
<comment type="similarity">
    <text evidence="1">Belongs to the metallo-dependent hydrolases superfamily. TatD-type hydrolase family.</text>
</comment>
<feature type="binding site" evidence="4">
    <location>
        <position position="204"/>
    </location>
    <ligand>
        <name>a divalent metal cation</name>
        <dbReference type="ChEBI" id="CHEBI:60240"/>
        <label>1</label>
    </ligand>
</feature>
<dbReference type="AlphaFoldDB" id="A0A317EFR9"/>
<keyword evidence="6" id="KW-1185">Reference proteome</keyword>
<dbReference type="InterPro" id="IPR001130">
    <property type="entry name" value="TatD-like"/>
</dbReference>
<dbReference type="OrthoDB" id="9810005at2"/>
<dbReference type="InterPro" id="IPR015991">
    <property type="entry name" value="TatD/YcfH-like"/>
</dbReference>
<dbReference type="EMBL" id="QGLE01000001">
    <property type="protein sequence ID" value="PWR25908.1"/>
    <property type="molecule type" value="Genomic_DNA"/>
</dbReference>
<dbReference type="PANTHER" id="PTHR46124:SF2">
    <property type="entry name" value="D-AMINOACYL-TRNA DEACYLASE"/>
    <property type="match status" value="1"/>
</dbReference>
<comment type="caution">
    <text evidence="5">The sequence shown here is derived from an EMBL/GenBank/DDBJ whole genome shotgun (WGS) entry which is preliminary data.</text>
</comment>
<dbReference type="SUPFAM" id="SSF51556">
    <property type="entry name" value="Metallo-dependent hydrolases"/>
    <property type="match status" value="1"/>
</dbReference>
<dbReference type="Pfam" id="PF01026">
    <property type="entry name" value="TatD_DNase"/>
    <property type="match status" value="1"/>
</dbReference>
<feature type="binding site" evidence="4">
    <location>
        <position position="128"/>
    </location>
    <ligand>
        <name>a divalent metal cation</name>
        <dbReference type="ChEBI" id="CHEBI:60240"/>
        <label>2</label>
    </ligand>
</feature>
<accession>A0A317EFR9</accession>
<dbReference type="GO" id="GO:0004536">
    <property type="term" value="F:DNA nuclease activity"/>
    <property type="evidence" value="ECO:0007669"/>
    <property type="project" value="InterPro"/>
</dbReference>
<dbReference type="Gene3D" id="3.20.20.140">
    <property type="entry name" value="Metal-dependent hydrolases"/>
    <property type="match status" value="1"/>
</dbReference>
<reference evidence="5 6" key="1">
    <citation type="submission" date="2018-05" db="EMBL/GenBank/DDBJ databases">
        <title>Zavarzinia sp. HR-AS.</title>
        <authorList>
            <person name="Lee Y."/>
            <person name="Jeon C.O."/>
        </authorList>
    </citation>
    <scope>NUCLEOTIDE SEQUENCE [LARGE SCALE GENOMIC DNA]</scope>
    <source>
        <strain evidence="5 6">HR-AS</strain>
    </source>
</reference>
<organism evidence="5 6">
    <name type="scientific">Zavarzinia aquatilis</name>
    <dbReference type="NCBI Taxonomy" id="2211142"/>
    <lineage>
        <taxon>Bacteria</taxon>
        <taxon>Pseudomonadati</taxon>
        <taxon>Pseudomonadota</taxon>
        <taxon>Alphaproteobacteria</taxon>
        <taxon>Rhodospirillales</taxon>
        <taxon>Zavarziniaceae</taxon>
        <taxon>Zavarzinia</taxon>
    </lineage>
</organism>
<evidence type="ECO:0000256" key="1">
    <source>
        <dbReference type="ARBA" id="ARBA00009275"/>
    </source>
</evidence>
<feature type="binding site" evidence="4">
    <location>
        <position position="154"/>
    </location>
    <ligand>
        <name>a divalent metal cation</name>
        <dbReference type="ChEBI" id="CHEBI:60240"/>
        <label>2</label>
    </ligand>
</feature>
<dbReference type="Proteomes" id="UP000245461">
    <property type="component" value="Unassembled WGS sequence"/>
</dbReference>
<dbReference type="InterPro" id="IPR018228">
    <property type="entry name" value="DNase_TatD-rel_CS"/>
</dbReference>
<protein>
    <submittedName>
        <fullName evidence="5">LuxR family transcriptional regulator</fullName>
    </submittedName>
</protein>